<evidence type="ECO:0000256" key="1">
    <source>
        <dbReference type="SAM" id="Phobius"/>
    </source>
</evidence>
<gene>
    <name evidence="2" type="ORF">JOL62DRAFT_146165</name>
</gene>
<evidence type="ECO:0000313" key="3">
    <source>
        <dbReference type="Proteomes" id="UP001367316"/>
    </source>
</evidence>
<dbReference type="EMBL" id="JBBPBF010000002">
    <property type="protein sequence ID" value="KAK7615228.1"/>
    <property type="molecule type" value="Genomic_DNA"/>
</dbReference>
<dbReference type="Proteomes" id="UP001367316">
    <property type="component" value="Unassembled WGS sequence"/>
</dbReference>
<evidence type="ECO:0000313" key="2">
    <source>
        <dbReference type="EMBL" id="KAK7615228.1"/>
    </source>
</evidence>
<feature type="transmembrane region" description="Helical" evidence="1">
    <location>
        <begin position="31"/>
        <end position="49"/>
    </location>
</feature>
<sequence>MLTLLLTLLLLLLLLLHMARISLFPFFSIPSLWTAVVVVVAWVSSFFLSSRVEDRVVYRCCSTQSRPPTNQPIMDFFGCGTMAPPHPPHHASIHPSIHPCLLCLVLLLLLLACRRLFEDHPYHHYYYHPSSRYQFPDCPPPPYPIQPHFLTHSFCRSGGKEW</sequence>
<evidence type="ECO:0008006" key="4">
    <source>
        <dbReference type="Google" id="ProtNLM"/>
    </source>
</evidence>
<name>A0ABR1NJ59_9PEZI</name>
<keyword evidence="1" id="KW-1133">Transmembrane helix</keyword>
<keyword evidence="1" id="KW-0812">Transmembrane</keyword>
<accession>A0ABR1NJ59</accession>
<comment type="caution">
    <text evidence="2">The sequence shown here is derived from an EMBL/GenBank/DDBJ whole genome shotgun (WGS) entry which is preliminary data.</text>
</comment>
<keyword evidence="3" id="KW-1185">Reference proteome</keyword>
<proteinExistence type="predicted"/>
<organism evidence="2 3">
    <name type="scientific">Phyllosticta paracitricarpa</name>
    <dbReference type="NCBI Taxonomy" id="2016321"/>
    <lineage>
        <taxon>Eukaryota</taxon>
        <taxon>Fungi</taxon>
        <taxon>Dikarya</taxon>
        <taxon>Ascomycota</taxon>
        <taxon>Pezizomycotina</taxon>
        <taxon>Dothideomycetes</taxon>
        <taxon>Dothideomycetes incertae sedis</taxon>
        <taxon>Botryosphaeriales</taxon>
        <taxon>Phyllostictaceae</taxon>
        <taxon>Phyllosticta</taxon>
    </lineage>
</organism>
<protein>
    <recommendedName>
        <fullName evidence="4">NADH dehydrogenase subunit 6</fullName>
    </recommendedName>
</protein>
<keyword evidence="1" id="KW-0472">Membrane</keyword>
<reference evidence="2 3" key="1">
    <citation type="submission" date="2024-04" db="EMBL/GenBank/DDBJ databases">
        <title>Phyllosticta paracitricarpa is synonymous to the EU quarantine fungus P. citricarpa based on phylogenomic analyses.</title>
        <authorList>
            <consortium name="Lawrence Berkeley National Laboratory"/>
            <person name="Van ingen-buijs V.A."/>
            <person name="Van westerhoven A.C."/>
            <person name="Haridas S."/>
            <person name="Skiadas P."/>
            <person name="Martin F."/>
            <person name="Groenewald J.Z."/>
            <person name="Crous P.W."/>
            <person name="Seidl M.F."/>
        </authorList>
    </citation>
    <scope>NUCLEOTIDE SEQUENCE [LARGE SCALE GENOMIC DNA]</scope>
    <source>
        <strain evidence="2 3">CBS 141358</strain>
    </source>
</reference>